<dbReference type="GO" id="GO:0004519">
    <property type="term" value="F:endonuclease activity"/>
    <property type="evidence" value="ECO:0007669"/>
    <property type="project" value="UniProtKB-KW"/>
</dbReference>
<keyword evidence="2" id="KW-1185">Reference proteome</keyword>
<dbReference type="AlphaFoldDB" id="A0A4P7VZR8"/>
<gene>
    <name evidence="1" type="ORF">E7747_01385</name>
</gene>
<keyword evidence="1" id="KW-0255">Endonuclease</keyword>
<reference evidence="2" key="1">
    <citation type="submission" date="2019-02" db="EMBL/GenBank/DDBJ databases">
        <title>Isolation and identification of novel species under the genus Muribaculum.</title>
        <authorList>
            <person name="Miyake S."/>
            <person name="Ding Y."/>
            <person name="Low A."/>
            <person name="Soh M."/>
            <person name="Seedorf H."/>
        </authorList>
    </citation>
    <scope>NUCLEOTIDE SEQUENCE [LARGE SCALE GENOMIC DNA]</scope>
    <source>
        <strain evidence="2">H5</strain>
    </source>
</reference>
<sequence>MKLLIEEYQYNVADVENVLDGLFTLQDVEQKVSVSYVGYYYNPHPEVRDVVFILPKVLIDEQGLVFGEYEPKDLIHLDDAKMDEKHRKFIYEFAVWIHRAIVVYNDSHEKNEIVLHRQIQDEGKGSHKKKSNTLLDVILSLIRFNKENQQFFTFILKNLHSGFNKINWGKTIARTTAIVQDSSPTYLNPVNKKRQVNFDEELIVIFFSILQYISDTYGFRSNINFGFKLITGAKFKRYLDGFGRTRLRQIKYKYFSDTAVKLWDLCYAFFDKTYKIRVNTSQSEYLLVKSFHIVFEAMIDELIGDTDIPRGLKEQDDGKLVDHFYTYDGLLIDDKADDDIYYIGDSKYYKIGNSLGKESIYKQRTYARNVIQWNLDIWLNGKPHKPNMADPFERIQLFDEVTEGYNVIPNFFISASIDKKTLSYEDYTEPHPNQPPVSRQFKNRLYDRDTLLLSHYDVNFLFVLALYARNNAGTKAAWRHSVRDKFRRAVQDMLKEKFEFYALAAHPDVDASSYFKAHFQETLGKTFRPYENQQLFSLALDREFPADNDRLLTSLGENFYVVPVKLGEDPSDSLSVERSRKGDIESPGGMGKFLTCLVRKEEIGEYGRNNIAKLYQLFYNHEAEGATYVMLNMPGGDISEAKYLLPLIDNTIDGYYDIERISFGSRTKVTKDGQYIPNYPTLRIKIGAYHPLERRCTEGIVPRMANQIWSYAQLQNVMVRTNAYSIGDAGSNLAEEPEFVYGDEEPEDLDYIEN</sequence>
<name>A0A4P7VZR8_9BACT</name>
<protein>
    <submittedName>
        <fullName evidence="1">LlaJI family restriction endonuclease</fullName>
    </submittedName>
</protein>
<accession>A0A4P7VZR8</accession>
<dbReference type="EMBL" id="CP039396">
    <property type="protein sequence ID" value="QCD41071.1"/>
    <property type="molecule type" value="Genomic_DNA"/>
</dbReference>
<evidence type="ECO:0000313" key="2">
    <source>
        <dbReference type="Proteomes" id="UP000297149"/>
    </source>
</evidence>
<keyword evidence="1" id="KW-0540">Nuclease</keyword>
<organism evidence="1 2">
    <name type="scientific">Duncaniella dubosii</name>
    <dbReference type="NCBI Taxonomy" id="2518971"/>
    <lineage>
        <taxon>Bacteria</taxon>
        <taxon>Pseudomonadati</taxon>
        <taxon>Bacteroidota</taxon>
        <taxon>Bacteroidia</taxon>
        <taxon>Bacteroidales</taxon>
        <taxon>Muribaculaceae</taxon>
        <taxon>Duncaniella</taxon>
    </lineage>
</organism>
<proteinExistence type="predicted"/>
<dbReference type="KEGG" id="ddb:E7747_01385"/>
<evidence type="ECO:0000313" key="1">
    <source>
        <dbReference type="EMBL" id="QCD41071.1"/>
    </source>
</evidence>
<dbReference type="RefSeq" id="WP_136413626.1">
    <property type="nucleotide sequence ID" value="NZ_CP039396.1"/>
</dbReference>
<keyword evidence="1" id="KW-0378">Hydrolase</keyword>
<dbReference type="Proteomes" id="UP000297149">
    <property type="component" value="Chromosome"/>
</dbReference>